<keyword evidence="4" id="KW-0808">Transferase</keyword>
<dbReference type="Pfam" id="PF07730">
    <property type="entry name" value="HisKA_3"/>
    <property type="match status" value="1"/>
</dbReference>
<name>A0A849C443_9NOCA</name>
<keyword evidence="9" id="KW-0812">Transmembrane</keyword>
<keyword evidence="5" id="KW-0547">Nucleotide-binding</keyword>
<dbReference type="InterPro" id="IPR050482">
    <property type="entry name" value="Sensor_HK_TwoCompSys"/>
</dbReference>
<evidence type="ECO:0000256" key="3">
    <source>
        <dbReference type="ARBA" id="ARBA00022553"/>
    </source>
</evidence>
<evidence type="ECO:0000256" key="1">
    <source>
        <dbReference type="ARBA" id="ARBA00000085"/>
    </source>
</evidence>
<dbReference type="InterPro" id="IPR036890">
    <property type="entry name" value="HATPase_C_sf"/>
</dbReference>
<evidence type="ECO:0000256" key="7">
    <source>
        <dbReference type="ARBA" id="ARBA00022840"/>
    </source>
</evidence>
<organism evidence="11 12">
    <name type="scientific">Nocardia uniformis</name>
    <dbReference type="NCBI Taxonomy" id="53432"/>
    <lineage>
        <taxon>Bacteria</taxon>
        <taxon>Bacillati</taxon>
        <taxon>Actinomycetota</taxon>
        <taxon>Actinomycetes</taxon>
        <taxon>Mycobacteriales</taxon>
        <taxon>Nocardiaceae</taxon>
        <taxon>Nocardia</taxon>
    </lineage>
</organism>
<dbReference type="Gene3D" id="1.20.5.1930">
    <property type="match status" value="1"/>
</dbReference>
<feature type="transmembrane region" description="Helical" evidence="9">
    <location>
        <begin position="36"/>
        <end position="55"/>
    </location>
</feature>
<dbReference type="EC" id="2.7.13.3" evidence="2"/>
<dbReference type="InterPro" id="IPR003594">
    <property type="entry name" value="HATPase_dom"/>
</dbReference>
<dbReference type="GO" id="GO:0000155">
    <property type="term" value="F:phosphorelay sensor kinase activity"/>
    <property type="evidence" value="ECO:0007669"/>
    <property type="project" value="InterPro"/>
</dbReference>
<evidence type="ECO:0000256" key="8">
    <source>
        <dbReference type="ARBA" id="ARBA00023012"/>
    </source>
</evidence>
<evidence type="ECO:0000259" key="10">
    <source>
        <dbReference type="SMART" id="SM00387"/>
    </source>
</evidence>
<gene>
    <name evidence="11" type="ORF">HLB23_21360</name>
</gene>
<accession>A0A849C443</accession>
<dbReference type="EMBL" id="JABELX010000007">
    <property type="protein sequence ID" value="NNH72376.1"/>
    <property type="molecule type" value="Genomic_DNA"/>
</dbReference>
<evidence type="ECO:0000256" key="9">
    <source>
        <dbReference type="SAM" id="Phobius"/>
    </source>
</evidence>
<sequence>MRQRIRALPSAVLYLVIGGATSLVALFAMVGLCVAGALSLVGVGLPILPDAVRALRPLLGFERRRAAGRLGAPIVEAYRPLTGSLRQQVSTVFADPANRRDVVWLTVHAGTGLILGALAFALPLSAINQALIPLYWQLVPEGAVDNFGISVRSWSGALLAMVLAIPVGALALQVPVMARWQARVARWLLAPPADVALADRVAELTATRAAALDAHGAELRRIERDLHDGAQARMAAVIMQLGLAEQLHDRDPAAARDLMRKAQDTATDALAELREVLRSVYPPVLSDRGLASALSGLAARSPIPCTLEASTIGRWPAAVEAAAYFVVAEALTNATKHSRAHSIAVSVRGADNLLTVEIRDDGIGEAREADGGGLAGIRRRAEALDGRMTLASPAGGPTVLRVELPSGL</sequence>
<feature type="domain" description="Histidine kinase/HSP90-like ATPase" evidence="10">
    <location>
        <begin position="318"/>
        <end position="408"/>
    </location>
</feature>
<keyword evidence="12" id="KW-1185">Reference proteome</keyword>
<evidence type="ECO:0000256" key="2">
    <source>
        <dbReference type="ARBA" id="ARBA00012438"/>
    </source>
</evidence>
<comment type="caution">
    <text evidence="11">The sequence shown here is derived from an EMBL/GenBank/DDBJ whole genome shotgun (WGS) entry which is preliminary data.</text>
</comment>
<dbReference type="GO" id="GO:0046983">
    <property type="term" value="F:protein dimerization activity"/>
    <property type="evidence" value="ECO:0007669"/>
    <property type="project" value="InterPro"/>
</dbReference>
<dbReference type="SMART" id="SM00387">
    <property type="entry name" value="HATPase_c"/>
    <property type="match status" value="1"/>
</dbReference>
<dbReference type="GO" id="GO:0016020">
    <property type="term" value="C:membrane"/>
    <property type="evidence" value="ECO:0007669"/>
    <property type="project" value="InterPro"/>
</dbReference>
<keyword evidence="3" id="KW-0597">Phosphoprotein</keyword>
<evidence type="ECO:0000256" key="5">
    <source>
        <dbReference type="ARBA" id="ARBA00022741"/>
    </source>
</evidence>
<feature type="transmembrane region" description="Helical" evidence="9">
    <location>
        <begin position="113"/>
        <end position="136"/>
    </location>
</feature>
<evidence type="ECO:0000313" key="11">
    <source>
        <dbReference type="EMBL" id="NNH72376.1"/>
    </source>
</evidence>
<dbReference type="Proteomes" id="UP000586827">
    <property type="component" value="Unassembled WGS sequence"/>
</dbReference>
<evidence type="ECO:0000313" key="12">
    <source>
        <dbReference type="Proteomes" id="UP000586827"/>
    </source>
</evidence>
<protein>
    <recommendedName>
        <fullName evidence="2">histidine kinase</fullName>
        <ecNumber evidence="2">2.7.13.3</ecNumber>
    </recommendedName>
</protein>
<proteinExistence type="predicted"/>
<evidence type="ECO:0000256" key="6">
    <source>
        <dbReference type="ARBA" id="ARBA00022777"/>
    </source>
</evidence>
<dbReference type="Pfam" id="PF02518">
    <property type="entry name" value="HATPase_c"/>
    <property type="match status" value="1"/>
</dbReference>
<keyword evidence="9" id="KW-1133">Transmembrane helix</keyword>
<dbReference type="PANTHER" id="PTHR24421">
    <property type="entry name" value="NITRATE/NITRITE SENSOR PROTEIN NARX-RELATED"/>
    <property type="match status" value="1"/>
</dbReference>
<keyword evidence="6 11" id="KW-0418">Kinase</keyword>
<keyword evidence="7" id="KW-0067">ATP-binding</keyword>
<comment type="catalytic activity">
    <reaction evidence="1">
        <text>ATP + protein L-histidine = ADP + protein N-phospho-L-histidine.</text>
        <dbReference type="EC" id="2.7.13.3"/>
    </reaction>
</comment>
<dbReference type="PANTHER" id="PTHR24421:SF10">
    <property type="entry name" value="NITRATE_NITRITE SENSOR PROTEIN NARQ"/>
    <property type="match status" value="1"/>
</dbReference>
<evidence type="ECO:0000256" key="4">
    <source>
        <dbReference type="ARBA" id="ARBA00022679"/>
    </source>
</evidence>
<dbReference type="GO" id="GO:0005524">
    <property type="term" value="F:ATP binding"/>
    <property type="evidence" value="ECO:0007669"/>
    <property type="project" value="UniProtKB-KW"/>
</dbReference>
<dbReference type="InterPro" id="IPR025828">
    <property type="entry name" value="Put_sensor_dom"/>
</dbReference>
<keyword evidence="9" id="KW-0472">Membrane</keyword>
<dbReference type="InterPro" id="IPR011712">
    <property type="entry name" value="Sig_transdc_His_kin_sub3_dim/P"/>
</dbReference>
<dbReference type="SUPFAM" id="SSF55874">
    <property type="entry name" value="ATPase domain of HSP90 chaperone/DNA topoisomerase II/histidine kinase"/>
    <property type="match status" value="1"/>
</dbReference>
<dbReference type="Pfam" id="PF13796">
    <property type="entry name" value="Sensor"/>
    <property type="match status" value="1"/>
</dbReference>
<dbReference type="CDD" id="cd16917">
    <property type="entry name" value="HATPase_UhpB-NarQ-NarX-like"/>
    <property type="match status" value="1"/>
</dbReference>
<reference evidence="11 12" key="1">
    <citation type="submission" date="2020-05" db="EMBL/GenBank/DDBJ databases">
        <title>MicrobeNet Type strains.</title>
        <authorList>
            <person name="Nicholson A.C."/>
        </authorList>
    </citation>
    <scope>NUCLEOTIDE SEQUENCE [LARGE SCALE GENOMIC DNA]</scope>
    <source>
        <strain evidence="11 12">JCM 3224</strain>
    </source>
</reference>
<dbReference type="AlphaFoldDB" id="A0A849C443"/>
<feature type="transmembrane region" description="Helical" evidence="9">
    <location>
        <begin position="156"/>
        <end position="178"/>
    </location>
</feature>
<dbReference type="Gene3D" id="3.30.565.10">
    <property type="entry name" value="Histidine kinase-like ATPase, C-terminal domain"/>
    <property type="match status" value="1"/>
</dbReference>
<keyword evidence="8" id="KW-0902">Two-component regulatory system</keyword>
<feature type="transmembrane region" description="Helical" evidence="9">
    <location>
        <begin position="12"/>
        <end position="30"/>
    </location>
</feature>